<proteinExistence type="predicted"/>
<organism evidence="1">
    <name type="scientific">bioreactor metagenome</name>
    <dbReference type="NCBI Taxonomy" id="1076179"/>
    <lineage>
        <taxon>unclassified sequences</taxon>
        <taxon>metagenomes</taxon>
        <taxon>ecological metagenomes</taxon>
    </lineage>
</organism>
<comment type="caution">
    <text evidence="1">The sequence shown here is derived from an EMBL/GenBank/DDBJ whole genome shotgun (WGS) entry which is preliminary data.</text>
</comment>
<evidence type="ECO:0000313" key="1">
    <source>
        <dbReference type="EMBL" id="MPM12274.1"/>
    </source>
</evidence>
<reference evidence="1" key="1">
    <citation type="submission" date="2019-08" db="EMBL/GenBank/DDBJ databases">
        <authorList>
            <person name="Kucharzyk K."/>
            <person name="Murdoch R.W."/>
            <person name="Higgins S."/>
            <person name="Loffler F."/>
        </authorList>
    </citation>
    <scope>NUCLEOTIDE SEQUENCE</scope>
</reference>
<name>A0A644XDJ8_9ZZZZ</name>
<dbReference type="AlphaFoldDB" id="A0A644XDJ8"/>
<dbReference type="EMBL" id="VSSQ01001948">
    <property type="protein sequence ID" value="MPM12274.1"/>
    <property type="molecule type" value="Genomic_DNA"/>
</dbReference>
<gene>
    <name evidence="1" type="ORF">SDC9_58626</name>
</gene>
<protein>
    <submittedName>
        <fullName evidence="1">Uncharacterized protein</fullName>
    </submittedName>
</protein>
<sequence length="225" mass="24191">MRDPYEALLLLLRTVAAAGLLTVLDALGVQRAADDLVANARQVLHTTAAHEHHRVLLQVVAHTRDVRGHLDAAGEAHTGNLPQGRVRLLRGGGVDAGADATALRRTLEGRRLALRRLVGPALADQLLDSWHRLVSLSVGRAHPAVGYALMSYDSCAGSDDSWLRSPTDEDVRTGEPSRDVASWRRNDRMFAALPAERKPSVADPAHCSCTAQSGTSPRLFTTIGP</sequence>
<accession>A0A644XDJ8</accession>